<protein>
    <recommendedName>
        <fullName evidence="4">Protein kinase domain-containing protein</fullName>
    </recommendedName>
</protein>
<name>A0A395IAE9_ASPHC</name>
<dbReference type="EMBL" id="KZ824272">
    <property type="protein sequence ID" value="RAL15124.1"/>
    <property type="molecule type" value="Genomic_DNA"/>
</dbReference>
<dbReference type="AlphaFoldDB" id="A0A395IAE9"/>
<dbReference type="GeneID" id="37195064"/>
<keyword evidence="3" id="KW-1185">Reference proteome</keyword>
<dbReference type="OrthoDB" id="2156052at2759"/>
<accession>A0A395IAE9</accession>
<dbReference type="InterPro" id="IPR011009">
    <property type="entry name" value="Kinase-like_dom_sf"/>
</dbReference>
<proteinExistence type="predicted"/>
<evidence type="ECO:0008006" key="4">
    <source>
        <dbReference type="Google" id="ProtNLM"/>
    </source>
</evidence>
<dbReference type="SUPFAM" id="SSF56112">
    <property type="entry name" value="Protein kinase-like (PK-like)"/>
    <property type="match status" value="1"/>
</dbReference>
<dbReference type="STRING" id="1450537.A0A395IAE9"/>
<evidence type="ECO:0000256" key="1">
    <source>
        <dbReference type="SAM" id="MobiDB-lite"/>
    </source>
</evidence>
<evidence type="ECO:0000313" key="3">
    <source>
        <dbReference type="Proteomes" id="UP000248961"/>
    </source>
</evidence>
<dbReference type="VEuPathDB" id="FungiDB:BO97DRAFT_239718"/>
<feature type="region of interest" description="Disordered" evidence="1">
    <location>
        <begin position="1"/>
        <end position="22"/>
    </location>
</feature>
<feature type="region of interest" description="Disordered" evidence="1">
    <location>
        <begin position="71"/>
        <end position="98"/>
    </location>
</feature>
<dbReference type="Proteomes" id="UP000248961">
    <property type="component" value="Unassembled WGS sequence"/>
</dbReference>
<gene>
    <name evidence="2" type="ORF">BO97DRAFT_239718</name>
</gene>
<dbReference type="RefSeq" id="XP_025554278.1">
    <property type="nucleotide sequence ID" value="XM_025690775.1"/>
</dbReference>
<evidence type="ECO:0000313" key="2">
    <source>
        <dbReference type="EMBL" id="RAL15124.1"/>
    </source>
</evidence>
<reference evidence="2 3" key="1">
    <citation type="submission" date="2018-02" db="EMBL/GenBank/DDBJ databases">
        <title>The genomes of Aspergillus section Nigri reveals drivers in fungal speciation.</title>
        <authorList>
            <consortium name="DOE Joint Genome Institute"/>
            <person name="Vesth T.C."/>
            <person name="Nybo J."/>
            <person name="Theobald S."/>
            <person name="Brandl J."/>
            <person name="Frisvad J.C."/>
            <person name="Nielsen K.F."/>
            <person name="Lyhne E.K."/>
            <person name="Kogle M.E."/>
            <person name="Kuo A."/>
            <person name="Riley R."/>
            <person name="Clum A."/>
            <person name="Nolan M."/>
            <person name="Lipzen A."/>
            <person name="Salamov A."/>
            <person name="Henrissat B."/>
            <person name="Wiebenga A."/>
            <person name="De vries R.P."/>
            <person name="Grigoriev I.V."/>
            <person name="Mortensen U.H."/>
            <person name="Andersen M.R."/>
            <person name="Baker S.E."/>
        </authorList>
    </citation>
    <scope>NUCLEOTIDE SEQUENCE [LARGE SCALE GENOMIC DNA]</scope>
    <source>
        <strain evidence="2 3">CBS 101889</strain>
    </source>
</reference>
<organism evidence="2 3">
    <name type="scientific">Aspergillus homomorphus (strain CBS 101889)</name>
    <dbReference type="NCBI Taxonomy" id="1450537"/>
    <lineage>
        <taxon>Eukaryota</taxon>
        <taxon>Fungi</taxon>
        <taxon>Dikarya</taxon>
        <taxon>Ascomycota</taxon>
        <taxon>Pezizomycotina</taxon>
        <taxon>Eurotiomycetes</taxon>
        <taxon>Eurotiomycetidae</taxon>
        <taxon>Eurotiales</taxon>
        <taxon>Aspergillaceae</taxon>
        <taxon>Aspergillus</taxon>
        <taxon>Aspergillus subgen. Circumdati</taxon>
    </lineage>
</organism>
<feature type="compositionally biased region" description="Low complexity" evidence="1">
    <location>
        <begin position="84"/>
        <end position="93"/>
    </location>
</feature>
<sequence>MADRRSVNEPTASTHHMRTRARTRALTRLQATQGPWVGQAVDREALRAQKYCTQKCLRGLKRRTKLDLKCPNVERHRANNGRRSSSSSSSSSSTHHPTTAWGLTKIIQAALEQHPECAIPFEELGTAHGHGPETRSGSSGAPFKVVCPRFGYTVVGKGTVCWIWPRLEREADVYAQILPAAQGSAVPEFLGKIHLQQPYAVADFGRVRHMLLMGYGGEEIGRYWLDPAMRKYHRRRSVEEICALGVVHKDLASRNVLWSPELARALIIDFEACTLCMDRVLKRPKWVPQRLIEGSRVCLANMVTEYRGHCKVHRICCHYDPDEDCPNRKYGLP</sequence>